<keyword evidence="1" id="KW-1133">Transmembrane helix</keyword>
<evidence type="ECO:0000313" key="2">
    <source>
        <dbReference type="EMBL" id="GFT79702.1"/>
    </source>
</evidence>
<reference evidence="2" key="1">
    <citation type="submission" date="2020-08" db="EMBL/GenBank/DDBJ databases">
        <title>Multicomponent nature underlies the extraordinary mechanical properties of spider dragline silk.</title>
        <authorList>
            <person name="Kono N."/>
            <person name="Nakamura H."/>
            <person name="Mori M."/>
            <person name="Yoshida Y."/>
            <person name="Ohtoshi R."/>
            <person name="Malay A.D."/>
            <person name="Moran D.A.P."/>
            <person name="Tomita M."/>
            <person name="Numata K."/>
            <person name="Arakawa K."/>
        </authorList>
    </citation>
    <scope>NUCLEOTIDE SEQUENCE</scope>
</reference>
<comment type="caution">
    <text evidence="2">The sequence shown here is derived from an EMBL/GenBank/DDBJ whole genome shotgun (WGS) entry which is preliminary data.</text>
</comment>
<feature type="transmembrane region" description="Helical" evidence="1">
    <location>
        <begin position="106"/>
        <end position="128"/>
    </location>
</feature>
<evidence type="ECO:0000256" key="1">
    <source>
        <dbReference type="SAM" id="Phobius"/>
    </source>
</evidence>
<dbReference type="AlphaFoldDB" id="A0A8X6PQ04"/>
<name>A0A8X6PQ04_NEPPI</name>
<accession>A0A8X6PQ04</accession>
<dbReference type="InterPro" id="IPR046341">
    <property type="entry name" value="SET_dom_sf"/>
</dbReference>
<keyword evidence="1" id="KW-0812">Transmembrane</keyword>
<evidence type="ECO:0000313" key="3">
    <source>
        <dbReference type="Proteomes" id="UP000887013"/>
    </source>
</evidence>
<dbReference type="Gene3D" id="2.170.270.10">
    <property type="entry name" value="SET domain"/>
    <property type="match status" value="1"/>
</dbReference>
<proteinExistence type="predicted"/>
<keyword evidence="3" id="KW-1185">Reference proteome</keyword>
<dbReference type="OrthoDB" id="6437492at2759"/>
<gene>
    <name evidence="2" type="primary">X975_03725</name>
    <name evidence="2" type="ORF">NPIL_625701</name>
</gene>
<protein>
    <submittedName>
        <fullName evidence="2">MDS1 and EVI1 complex locus protein EVI1-A</fullName>
    </submittedName>
</protein>
<sequence>MGIHGEKVVDENGIVKAWADTEIRGGQWATYLQKPDNDVSKNIRPVFYGGQIYLEVIQDIEAGQELHLASYNLLLAHESHHRNGTTQELTVTAYYNTPPTFEQELFFFRSLFLFLPVVVQALLLVVCFEEDLILRVRQKEVDYVLKGFGCDAA</sequence>
<dbReference type="Proteomes" id="UP000887013">
    <property type="component" value="Unassembled WGS sequence"/>
</dbReference>
<dbReference type="EMBL" id="BMAW01118423">
    <property type="protein sequence ID" value="GFT79702.1"/>
    <property type="molecule type" value="Genomic_DNA"/>
</dbReference>
<organism evidence="2 3">
    <name type="scientific">Nephila pilipes</name>
    <name type="common">Giant wood spider</name>
    <name type="synonym">Nephila maculata</name>
    <dbReference type="NCBI Taxonomy" id="299642"/>
    <lineage>
        <taxon>Eukaryota</taxon>
        <taxon>Metazoa</taxon>
        <taxon>Ecdysozoa</taxon>
        <taxon>Arthropoda</taxon>
        <taxon>Chelicerata</taxon>
        <taxon>Arachnida</taxon>
        <taxon>Araneae</taxon>
        <taxon>Araneomorphae</taxon>
        <taxon>Entelegynae</taxon>
        <taxon>Araneoidea</taxon>
        <taxon>Nephilidae</taxon>
        <taxon>Nephila</taxon>
    </lineage>
</organism>
<keyword evidence="1" id="KW-0472">Membrane</keyword>